<dbReference type="GO" id="GO:0020037">
    <property type="term" value="F:heme binding"/>
    <property type="evidence" value="ECO:0007669"/>
    <property type="project" value="InterPro"/>
</dbReference>
<evidence type="ECO:0000256" key="5">
    <source>
        <dbReference type="ARBA" id="ARBA00023004"/>
    </source>
</evidence>
<dbReference type="AlphaFoldDB" id="A0AAV2VR82"/>
<evidence type="ECO:0000256" key="7">
    <source>
        <dbReference type="SAM" id="SignalP"/>
    </source>
</evidence>
<dbReference type="InterPro" id="IPR009056">
    <property type="entry name" value="Cyt_c-like_dom"/>
</dbReference>
<dbReference type="Gene3D" id="1.10.760.10">
    <property type="entry name" value="Cytochrome c-like domain"/>
    <property type="match status" value="1"/>
</dbReference>
<evidence type="ECO:0000256" key="3">
    <source>
        <dbReference type="ARBA" id="ARBA00022723"/>
    </source>
</evidence>
<keyword evidence="5 6" id="KW-0408">Iron</keyword>
<dbReference type="GO" id="GO:0009055">
    <property type="term" value="F:electron transfer activity"/>
    <property type="evidence" value="ECO:0007669"/>
    <property type="project" value="InterPro"/>
</dbReference>
<feature type="signal peptide" evidence="7">
    <location>
        <begin position="1"/>
        <end position="18"/>
    </location>
</feature>
<name>A0AAV2VR82_9VIBR</name>
<dbReference type="InterPro" id="IPR036909">
    <property type="entry name" value="Cyt_c-like_dom_sf"/>
</dbReference>
<evidence type="ECO:0000259" key="8">
    <source>
        <dbReference type="PROSITE" id="PS51007"/>
    </source>
</evidence>
<dbReference type="PROSITE" id="PS51007">
    <property type="entry name" value="CYTC"/>
    <property type="match status" value="1"/>
</dbReference>
<evidence type="ECO:0000256" key="1">
    <source>
        <dbReference type="ARBA" id="ARBA00022448"/>
    </source>
</evidence>
<comment type="caution">
    <text evidence="9">The sequence shown here is derived from an EMBL/GenBank/DDBJ whole genome shotgun (WGS) entry which is preliminary data.</text>
</comment>
<keyword evidence="4" id="KW-0249">Electron transport</keyword>
<protein>
    <submittedName>
        <fullName evidence="9">Cytochrome c</fullName>
    </submittedName>
</protein>
<evidence type="ECO:0000313" key="9">
    <source>
        <dbReference type="EMBL" id="CCO47176.1"/>
    </source>
</evidence>
<dbReference type="Proteomes" id="UP000018211">
    <property type="component" value="Unassembled WGS sequence"/>
</dbReference>
<dbReference type="SUPFAM" id="SSF46626">
    <property type="entry name" value="Cytochrome c"/>
    <property type="match status" value="1"/>
</dbReference>
<keyword evidence="2 6" id="KW-0349">Heme</keyword>
<feature type="chain" id="PRO_5043449907" evidence="7">
    <location>
        <begin position="19"/>
        <end position="133"/>
    </location>
</feature>
<keyword evidence="3 6" id="KW-0479">Metal-binding</keyword>
<keyword evidence="1" id="KW-0813">Transport</keyword>
<dbReference type="GO" id="GO:0046872">
    <property type="term" value="F:metal ion binding"/>
    <property type="evidence" value="ECO:0007669"/>
    <property type="project" value="UniProtKB-KW"/>
</dbReference>
<evidence type="ECO:0000256" key="6">
    <source>
        <dbReference type="PROSITE-ProRule" id="PRU00433"/>
    </source>
</evidence>
<dbReference type="RefSeq" id="WP_022612071.1">
    <property type="nucleotide sequence ID" value="NZ_LK391965.1"/>
</dbReference>
<dbReference type="Pfam" id="PF00034">
    <property type="entry name" value="Cytochrom_C"/>
    <property type="match status" value="1"/>
</dbReference>
<evidence type="ECO:0000256" key="2">
    <source>
        <dbReference type="ARBA" id="ARBA00022617"/>
    </source>
</evidence>
<gene>
    <name evidence="9" type="ORF">VIBNISOn1_270002</name>
</gene>
<dbReference type="PANTHER" id="PTHR11961">
    <property type="entry name" value="CYTOCHROME C"/>
    <property type="match status" value="1"/>
</dbReference>
<dbReference type="PRINTS" id="PR00604">
    <property type="entry name" value="CYTCHRMECIAB"/>
</dbReference>
<accession>A0AAV2VR82</accession>
<dbReference type="InterPro" id="IPR002327">
    <property type="entry name" value="Cyt_c_1A/1B"/>
</dbReference>
<organism evidence="9 10">
    <name type="scientific">Vibrio nigripulchritudo SOn1</name>
    <dbReference type="NCBI Taxonomy" id="1238450"/>
    <lineage>
        <taxon>Bacteria</taxon>
        <taxon>Pseudomonadati</taxon>
        <taxon>Pseudomonadota</taxon>
        <taxon>Gammaproteobacteria</taxon>
        <taxon>Vibrionales</taxon>
        <taxon>Vibrionaceae</taxon>
        <taxon>Vibrio</taxon>
    </lineage>
</organism>
<sequence length="133" mass="14962">MRCILLLLVLAPFAQAKALEQGKVLELGKEVYQTCLGCHSPTFHRTGPRHCFLFGKEVGSQKNYRYSQAMLDSESVWNAETLDRFLENPRKTIPGTKMTVAGIKDSGQREAVIIYLKSLNHESEECTGLDNDE</sequence>
<evidence type="ECO:0000313" key="10">
    <source>
        <dbReference type="Proteomes" id="UP000018211"/>
    </source>
</evidence>
<proteinExistence type="predicted"/>
<evidence type="ECO:0000256" key="4">
    <source>
        <dbReference type="ARBA" id="ARBA00022982"/>
    </source>
</evidence>
<reference evidence="9 10" key="1">
    <citation type="journal article" date="2013" name="ISME J.">
        <title>Comparative genomics of pathogenic lineages of Vibrio nigripulchritudo identifies virulence-associated traits.</title>
        <authorList>
            <person name="Goudenege D."/>
            <person name="Labreuche Y."/>
            <person name="Krin E."/>
            <person name="Ansquer D."/>
            <person name="Mangenot S."/>
            <person name="Calteau A."/>
            <person name="Medigue C."/>
            <person name="Mazel D."/>
            <person name="Polz M.F."/>
            <person name="Le Roux F."/>
        </authorList>
    </citation>
    <scope>NUCLEOTIDE SEQUENCE [LARGE SCALE GENOMIC DNA]</scope>
    <source>
        <strain evidence="9 10">SOn1</strain>
    </source>
</reference>
<dbReference type="EMBL" id="CAOF01000117">
    <property type="protein sequence ID" value="CCO47176.1"/>
    <property type="molecule type" value="Genomic_DNA"/>
</dbReference>
<keyword evidence="7" id="KW-0732">Signal</keyword>
<feature type="domain" description="Cytochrome c" evidence="8">
    <location>
        <begin position="23"/>
        <end position="120"/>
    </location>
</feature>